<dbReference type="OrthoDB" id="2745134at2759"/>
<dbReference type="Proteomes" id="UP000219338">
    <property type="component" value="Unassembled WGS sequence"/>
</dbReference>
<reference evidence="3" key="1">
    <citation type="journal article" date="2017" name="Nat. Ecol. Evol.">
        <title>Genome expansion and lineage-specific genetic innovations in the forest pathogenic fungi Armillaria.</title>
        <authorList>
            <person name="Sipos G."/>
            <person name="Prasanna A.N."/>
            <person name="Walter M.C."/>
            <person name="O'Connor E."/>
            <person name="Balint B."/>
            <person name="Krizsan K."/>
            <person name="Kiss B."/>
            <person name="Hess J."/>
            <person name="Varga T."/>
            <person name="Slot J."/>
            <person name="Riley R."/>
            <person name="Boka B."/>
            <person name="Rigling D."/>
            <person name="Barry K."/>
            <person name="Lee J."/>
            <person name="Mihaltcheva S."/>
            <person name="LaButti K."/>
            <person name="Lipzen A."/>
            <person name="Waldron R."/>
            <person name="Moloney N.M."/>
            <person name="Sperisen C."/>
            <person name="Kredics L."/>
            <person name="Vagvoelgyi C."/>
            <person name="Patrignani A."/>
            <person name="Fitzpatrick D."/>
            <person name="Nagy I."/>
            <person name="Doyle S."/>
            <person name="Anderson J.B."/>
            <person name="Grigoriev I.V."/>
            <person name="Gueldener U."/>
            <person name="Muensterkoetter M."/>
            <person name="Nagy L.G."/>
        </authorList>
    </citation>
    <scope>NUCLEOTIDE SEQUENCE [LARGE SCALE GENOMIC DNA]</scope>
    <source>
        <strain evidence="3">C18/9</strain>
    </source>
</reference>
<keyword evidence="1" id="KW-0472">Membrane</keyword>
<dbReference type="EMBL" id="FUEG01000016">
    <property type="protein sequence ID" value="SJL12064.1"/>
    <property type="molecule type" value="Genomic_DNA"/>
</dbReference>
<organism evidence="2 3">
    <name type="scientific">Armillaria ostoyae</name>
    <name type="common">Armillaria root rot fungus</name>
    <dbReference type="NCBI Taxonomy" id="47428"/>
    <lineage>
        <taxon>Eukaryota</taxon>
        <taxon>Fungi</taxon>
        <taxon>Dikarya</taxon>
        <taxon>Basidiomycota</taxon>
        <taxon>Agaricomycotina</taxon>
        <taxon>Agaricomycetes</taxon>
        <taxon>Agaricomycetidae</taxon>
        <taxon>Agaricales</taxon>
        <taxon>Marasmiineae</taxon>
        <taxon>Physalacriaceae</taxon>
        <taxon>Armillaria</taxon>
    </lineage>
</organism>
<proteinExistence type="predicted"/>
<name>A0A284RTI5_ARMOS</name>
<keyword evidence="1" id="KW-1133">Transmembrane helix</keyword>
<gene>
    <name evidence="2" type="ORF">ARMOST_15485</name>
</gene>
<protein>
    <submittedName>
        <fullName evidence="2">Uncharacterized protein</fullName>
    </submittedName>
</protein>
<feature type="transmembrane region" description="Helical" evidence="1">
    <location>
        <begin position="12"/>
        <end position="34"/>
    </location>
</feature>
<sequence length="112" mass="12135">MVLYFVLNLESVEAIVLRFMLALLFEAAIFTAAAHRGIKQLTVLGALPIMSFLDTQLGLTIISITVTRMLLRLRRQALSDSAGQCSSQEELTAFRAVSGSMNPSETDVADGS</sequence>
<keyword evidence="3" id="KW-1185">Reference proteome</keyword>
<feature type="transmembrane region" description="Helical" evidence="1">
    <location>
        <begin position="46"/>
        <end position="71"/>
    </location>
</feature>
<keyword evidence="1" id="KW-0812">Transmembrane</keyword>
<evidence type="ECO:0000313" key="3">
    <source>
        <dbReference type="Proteomes" id="UP000219338"/>
    </source>
</evidence>
<evidence type="ECO:0000313" key="2">
    <source>
        <dbReference type="EMBL" id="SJL12064.1"/>
    </source>
</evidence>
<dbReference type="AlphaFoldDB" id="A0A284RTI5"/>
<evidence type="ECO:0000256" key="1">
    <source>
        <dbReference type="SAM" id="Phobius"/>
    </source>
</evidence>
<accession>A0A284RTI5</accession>